<feature type="region of interest" description="Disordered" evidence="11">
    <location>
        <begin position="602"/>
        <end position="656"/>
    </location>
</feature>
<feature type="compositionally biased region" description="Polar residues" evidence="11">
    <location>
        <begin position="602"/>
        <end position="611"/>
    </location>
</feature>
<proteinExistence type="inferred from homology"/>
<dbReference type="InterPro" id="IPR019734">
    <property type="entry name" value="TPR_rpt"/>
</dbReference>
<dbReference type="Pfam" id="PF12807">
    <property type="entry name" value="eIF3_p135"/>
    <property type="match status" value="1"/>
</dbReference>
<dbReference type="GO" id="GO:0005509">
    <property type="term" value="F:calcium ion binding"/>
    <property type="evidence" value="ECO:0007669"/>
    <property type="project" value="InterPro"/>
</dbReference>
<feature type="domain" description="EF-hand" evidence="13">
    <location>
        <begin position="1423"/>
        <end position="1458"/>
    </location>
</feature>
<dbReference type="Proteomes" id="UP000663838">
    <property type="component" value="Unassembled WGS sequence"/>
</dbReference>
<dbReference type="CDD" id="cd03213">
    <property type="entry name" value="ABCG_EPDR"/>
    <property type="match status" value="1"/>
</dbReference>
<evidence type="ECO:0000313" key="16">
    <source>
        <dbReference type="Proteomes" id="UP000663838"/>
    </source>
</evidence>
<evidence type="ECO:0000259" key="14">
    <source>
        <dbReference type="PROSITE" id="PS50893"/>
    </source>
</evidence>
<feature type="domain" description="EF-hand" evidence="13">
    <location>
        <begin position="1502"/>
        <end position="1537"/>
    </location>
</feature>
<dbReference type="InterPro" id="IPR033646">
    <property type="entry name" value="CLU-central"/>
</dbReference>
<dbReference type="Pfam" id="PF13499">
    <property type="entry name" value="EF-hand_7"/>
    <property type="match status" value="2"/>
</dbReference>
<evidence type="ECO:0000256" key="8">
    <source>
        <dbReference type="ARBA" id="ARBA00022989"/>
    </source>
</evidence>
<dbReference type="InterPro" id="IPR018247">
    <property type="entry name" value="EF_Hand_1_Ca_BS"/>
</dbReference>
<dbReference type="GO" id="GO:0005886">
    <property type="term" value="C:plasma membrane"/>
    <property type="evidence" value="ECO:0007669"/>
    <property type="project" value="TreeGrafter"/>
</dbReference>
<keyword evidence="6" id="KW-0106">Calcium</keyword>
<dbReference type="PROSITE" id="PS00211">
    <property type="entry name" value="ABC_TRANSPORTER_1"/>
    <property type="match status" value="1"/>
</dbReference>
<keyword evidence="7" id="KW-0067">ATP-binding</keyword>
<dbReference type="PROSITE" id="PS50005">
    <property type="entry name" value="TPR"/>
    <property type="match status" value="1"/>
</dbReference>
<dbReference type="GO" id="GO:0005524">
    <property type="term" value="F:ATP binding"/>
    <property type="evidence" value="ECO:0007669"/>
    <property type="project" value="UniProtKB-KW"/>
</dbReference>
<keyword evidence="10" id="KW-0802">TPR repeat</keyword>
<evidence type="ECO:0000256" key="5">
    <source>
        <dbReference type="ARBA" id="ARBA00022741"/>
    </source>
</evidence>
<accession>A0A821KY89</accession>
<evidence type="ECO:0000256" key="12">
    <source>
        <dbReference type="SAM" id="Phobius"/>
    </source>
</evidence>
<dbReference type="Pfam" id="PF00005">
    <property type="entry name" value="ABC_tran"/>
    <property type="match status" value="1"/>
</dbReference>
<name>A0A821KY89_9BILA</name>
<feature type="domain" description="EF-hand" evidence="13">
    <location>
        <begin position="1466"/>
        <end position="1501"/>
    </location>
</feature>
<dbReference type="Pfam" id="PF01061">
    <property type="entry name" value="ABC2_membrane"/>
    <property type="match status" value="1"/>
</dbReference>
<dbReference type="SMART" id="SM00054">
    <property type="entry name" value="EFh"/>
    <property type="match status" value="4"/>
</dbReference>
<dbReference type="PANTHER" id="PTHR48041">
    <property type="entry name" value="ABC TRANSPORTER G FAMILY MEMBER 28"/>
    <property type="match status" value="1"/>
</dbReference>
<comment type="similarity">
    <text evidence="2">Belongs to the ABC transporter superfamily. ABCG family. Eye pigment precursor importer (TC 3.A.1.204) subfamily.</text>
</comment>
<feature type="non-terminal residue" evidence="15">
    <location>
        <position position="1538"/>
    </location>
</feature>
<dbReference type="InterPro" id="IPR003593">
    <property type="entry name" value="AAA+_ATPase"/>
</dbReference>
<feature type="repeat" description="TPR" evidence="10">
    <location>
        <begin position="528"/>
        <end position="561"/>
    </location>
</feature>
<evidence type="ECO:0000259" key="13">
    <source>
        <dbReference type="PROSITE" id="PS50222"/>
    </source>
</evidence>
<comment type="subcellular location">
    <subcellularLocation>
        <location evidence="1">Membrane</location>
        <topology evidence="1">Multi-pass membrane protein</topology>
    </subcellularLocation>
</comment>
<feature type="region of interest" description="Disordered" evidence="11">
    <location>
        <begin position="261"/>
        <end position="292"/>
    </location>
</feature>
<feature type="transmembrane region" description="Helical" evidence="12">
    <location>
        <begin position="1141"/>
        <end position="1159"/>
    </location>
</feature>
<dbReference type="PROSITE" id="PS50893">
    <property type="entry name" value="ABC_TRANSPORTER_2"/>
    <property type="match status" value="1"/>
</dbReference>
<feature type="compositionally biased region" description="Basic residues" evidence="11">
    <location>
        <begin position="279"/>
        <end position="290"/>
    </location>
</feature>
<comment type="caution">
    <text evidence="15">The sequence shown here is derived from an EMBL/GenBank/DDBJ whole genome shotgun (WGS) entry which is preliminary data.</text>
</comment>
<dbReference type="FunFam" id="1.25.40.10:FF:002593">
    <property type="entry name" value="Uncharacterized protein"/>
    <property type="match status" value="1"/>
</dbReference>
<keyword evidence="3" id="KW-0813">Transport</keyword>
<dbReference type="Gene3D" id="1.25.40.10">
    <property type="entry name" value="Tetratricopeptide repeat domain"/>
    <property type="match status" value="1"/>
</dbReference>
<dbReference type="EMBL" id="CAJOBS010001533">
    <property type="protein sequence ID" value="CAF4739435.1"/>
    <property type="molecule type" value="Genomic_DNA"/>
</dbReference>
<dbReference type="Pfam" id="PF13374">
    <property type="entry name" value="TPR_10"/>
    <property type="match status" value="1"/>
</dbReference>
<dbReference type="PANTHER" id="PTHR48041:SF139">
    <property type="entry name" value="PROTEIN SCARLET"/>
    <property type="match status" value="1"/>
</dbReference>
<feature type="transmembrane region" description="Helical" evidence="12">
    <location>
        <begin position="1168"/>
        <end position="1193"/>
    </location>
</feature>
<organism evidence="15 16">
    <name type="scientific">Rotaria socialis</name>
    <dbReference type="NCBI Taxonomy" id="392032"/>
    <lineage>
        <taxon>Eukaryota</taxon>
        <taxon>Metazoa</taxon>
        <taxon>Spiralia</taxon>
        <taxon>Gnathifera</taxon>
        <taxon>Rotifera</taxon>
        <taxon>Eurotatoria</taxon>
        <taxon>Bdelloidea</taxon>
        <taxon>Philodinida</taxon>
        <taxon>Philodinidae</taxon>
        <taxon>Rotaria</taxon>
    </lineage>
</organism>
<feature type="domain" description="EF-hand" evidence="13">
    <location>
        <begin position="1386"/>
        <end position="1421"/>
    </location>
</feature>
<dbReference type="SUPFAM" id="SSF52540">
    <property type="entry name" value="P-loop containing nucleoside triphosphate hydrolases"/>
    <property type="match status" value="1"/>
</dbReference>
<dbReference type="InterPro" id="IPR011990">
    <property type="entry name" value="TPR-like_helical_dom_sf"/>
</dbReference>
<feature type="compositionally biased region" description="Low complexity" evidence="11">
    <location>
        <begin position="267"/>
        <end position="278"/>
    </location>
</feature>
<gene>
    <name evidence="15" type="ORF">TOA249_LOCUS19551</name>
</gene>
<dbReference type="InterPro" id="IPR027417">
    <property type="entry name" value="P-loop_NTPase"/>
</dbReference>
<feature type="compositionally biased region" description="Basic and acidic residues" evidence="11">
    <location>
        <begin position="635"/>
        <end position="649"/>
    </location>
</feature>
<dbReference type="InterPro" id="IPR011992">
    <property type="entry name" value="EF-hand-dom_pair"/>
</dbReference>
<sequence length="1538" mass="176104">DVEHISSAMKQLDYPKTYKHRLCCLRQELIDAFVEQKYVDFYRSIALNLSKLRSGEAASSETTEQANVEEAKRIVNEISVEDNSREIIQSACRSIGSVKDNEFDIRFNPDLFQPYVTLDQTPDETAADIKLLKEAAEYLVLKQIPLMIQDFQDHSGVPVDGESLSEAMHSRGINIRYLGRVAQVVTQQPSLGYIYEIVATEILCRSAKHVFRTYLQSVPTHLLSFSISHFLNCFLTIISSPTTDNSFDELSALSSQSTNNAPNVLLSNSTNISSQKTNSKNKNKNKKQQQRKYIPTIRNESLEFSSLTSEVLWSQLTNEAKSRYSFDLNCDDIESFIHEYSVRRTCILRSFCRKSGLQITMREYQFEFLNKTSRFNNECFNELDIINIYPIIKHVPPKPSDAYQFFTSGQQKIQQGLLREGFDLISEAHNLLNNVYGPMHPEISMCLRLLARLNYIMGDYQEALMTQHKAVMMSERVLGIDHPQTATEYIHMALYSFANGLSINASKLLCRARYIILICCGENHPQISLIDSNLGLILQSYGDYENALKFMEKSLQLNKIPQHSEAVLDRPLVVYFDARAIRAVALMSTRRQSAQEANVTINMGPSSNKRVNQVLKLPPPPPLTYDDSINDSDFPENHPKQSFRSKEESDVNSGKPRLPEFLQNMGPGLSPLKEHPPVTLSWHNVRVQAPSQQGFIKQKINGCLGKEIQGPKELVKGVSGIVKAGEMCAIMGASGAGKTTLLNVMTHRRQGKLEISADIRINGQKLKKDISGVSAFVQQEELFIGSLTVREHLRFHSMLRLGKEFTKDERNNRVDEVLHFLNLTKTENTTIGIGAVVKGLSGGEKRRLTFATEILSDPPLLFCDEPTSGLDSSMAFILVQAMRKLADQGKTIVCTIHQPSSEIFFLFDTLYLLAEGRLAYFGSLEKAPAYFRQFDLEIPRNYNPADFYIRQLAIYPRTREENLAQIELICDAYENSSQYARYQSEIIPLHSSNVEDEKHSFFLRLFQQWCGEDENNSSNDVNKTDKKQSRYKTGSMTQFRWLIWRNFVDLSKNPFEIRLRLILALFVGTLIGLLYFRLSYNQTAVQNFNALLFLTLINTSFANIFAITQSYTKEYPIFYKEHDDAVYRVTPYYLAKFTTELPMVAITTIIQVTITYWISNLYGTAKRFFIFIGIIVLNSFAAVGLGSVISVLANSPEQAQAIQIPILLPLMVFGGFFLNNNSGQEWLNWIKYISWFYYGNEALIINQWADVDYLPCNMQSPNLPCYHNGDEVLQLVYFNKSHFGRDIGLLVVICRQTNIKSNQLESGPRHSLSATLLSDNRNTTIENNETCQILNSEKQTPKARDKNNSIVQQSSNIFHFNSLLTSSREPNERQMRNIDRFESTIQWGKALDREFQSLDIDADGYVSIADLQSVLKNFSHLCDSNEILLRIFKELDINDDKRISKEEFQLYKKILLEREKRFHRTSFEKKLTSIFALFDRNQDNYITRQEIRETMQNLGESIDDELLEEMMKTADTNHDDRISRDEFEKLLIELQSKK</sequence>
<evidence type="ECO:0000256" key="7">
    <source>
        <dbReference type="ARBA" id="ARBA00022840"/>
    </source>
</evidence>
<dbReference type="SMART" id="SM00382">
    <property type="entry name" value="AAA"/>
    <property type="match status" value="1"/>
</dbReference>
<evidence type="ECO:0000256" key="1">
    <source>
        <dbReference type="ARBA" id="ARBA00004141"/>
    </source>
</evidence>
<dbReference type="Gene3D" id="1.10.238.10">
    <property type="entry name" value="EF-hand"/>
    <property type="match status" value="2"/>
</dbReference>
<evidence type="ECO:0000313" key="15">
    <source>
        <dbReference type="EMBL" id="CAF4739435.1"/>
    </source>
</evidence>
<dbReference type="CDD" id="cd15466">
    <property type="entry name" value="CLU-central"/>
    <property type="match status" value="1"/>
</dbReference>
<dbReference type="SUPFAM" id="SSF48452">
    <property type="entry name" value="TPR-like"/>
    <property type="match status" value="1"/>
</dbReference>
<dbReference type="InterPro" id="IPR050352">
    <property type="entry name" value="ABCG_transporters"/>
</dbReference>
<dbReference type="SUPFAM" id="SSF47473">
    <property type="entry name" value="EF-hand"/>
    <property type="match status" value="1"/>
</dbReference>
<keyword evidence="8 12" id="KW-1133">Transmembrane helix</keyword>
<dbReference type="GO" id="GO:0140359">
    <property type="term" value="F:ABC-type transporter activity"/>
    <property type="evidence" value="ECO:0007669"/>
    <property type="project" value="InterPro"/>
</dbReference>
<dbReference type="InterPro" id="IPR003439">
    <property type="entry name" value="ABC_transporter-like_ATP-bd"/>
</dbReference>
<feature type="transmembrane region" description="Helical" evidence="12">
    <location>
        <begin position="1199"/>
        <end position="1218"/>
    </location>
</feature>
<feature type="transmembrane region" description="Helical" evidence="12">
    <location>
        <begin position="1057"/>
        <end position="1076"/>
    </location>
</feature>
<evidence type="ECO:0000256" key="4">
    <source>
        <dbReference type="ARBA" id="ARBA00022692"/>
    </source>
</evidence>
<dbReference type="Gene3D" id="3.40.50.300">
    <property type="entry name" value="P-loop containing nucleotide triphosphate hydrolases"/>
    <property type="match status" value="1"/>
</dbReference>
<keyword evidence="9 12" id="KW-0472">Membrane</keyword>
<evidence type="ECO:0000256" key="2">
    <source>
        <dbReference type="ARBA" id="ARBA00005814"/>
    </source>
</evidence>
<dbReference type="PROSITE" id="PS50222">
    <property type="entry name" value="EF_HAND_2"/>
    <property type="match status" value="4"/>
</dbReference>
<dbReference type="InterPro" id="IPR017871">
    <property type="entry name" value="ABC_transporter-like_CS"/>
</dbReference>
<evidence type="ECO:0000256" key="11">
    <source>
        <dbReference type="SAM" id="MobiDB-lite"/>
    </source>
</evidence>
<dbReference type="PROSITE" id="PS00018">
    <property type="entry name" value="EF_HAND_1"/>
    <property type="match status" value="4"/>
</dbReference>
<keyword evidence="4 12" id="KW-0812">Transmembrane</keyword>
<keyword evidence="5" id="KW-0547">Nucleotide-binding</keyword>
<evidence type="ECO:0000256" key="10">
    <source>
        <dbReference type="PROSITE-ProRule" id="PRU00339"/>
    </source>
</evidence>
<dbReference type="InterPro" id="IPR013525">
    <property type="entry name" value="ABC2_TM"/>
</dbReference>
<feature type="domain" description="ABC transporter" evidence="14">
    <location>
        <begin position="685"/>
        <end position="940"/>
    </location>
</feature>
<evidence type="ECO:0000256" key="9">
    <source>
        <dbReference type="ARBA" id="ARBA00023136"/>
    </source>
</evidence>
<dbReference type="GO" id="GO:0016887">
    <property type="term" value="F:ATP hydrolysis activity"/>
    <property type="evidence" value="ECO:0007669"/>
    <property type="project" value="InterPro"/>
</dbReference>
<dbReference type="InterPro" id="IPR002048">
    <property type="entry name" value="EF_hand_dom"/>
</dbReference>
<dbReference type="CDD" id="cd00051">
    <property type="entry name" value="EFh"/>
    <property type="match status" value="1"/>
</dbReference>
<evidence type="ECO:0000256" key="6">
    <source>
        <dbReference type="ARBA" id="ARBA00022837"/>
    </source>
</evidence>
<protein>
    <submittedName>
        <fullName evidence="15">Uncharacterized protein</fullName>
    </submittedName>
</protein>
<feature type="transmembrane region" description="Helical" evidence="12">
    <location>
        <begin position="1088"/>
        <end position="1108"/>
    </location>
</feature>
<evidence type="ECO:0000256" key="3">
    <source>
        <dbReference type="ARBA" id="ARBA00022448"/>
    </source>
</evidence>
<reference evidence="15" key="1">
    <citation type="submission" date="2021-02" db="EMBL/GenBank/DDBJ databases">
        <authorList>
            <person name="Nowell W R."/>
        </authorList>
    </citation>
    <scope>NUCLEOTIDE SEQUENCE</scope>
</reference>